<feature type="non-terminal residue" evidence="2">
    <location>
        <position position="1"/>
    </location>
</feature>
<proteinExistence type="predicted"/>
<evidence type="ECO:0000313" key="2">
    <source>
        <dbReference type="EMBL" id="CAK0855499.1"/>
    </source>
</evidence>
<feature type="non-terminal residue" evidence="2">
    <location>
        <position position="471"/>
    </location>
</feature>
<keyword evidence="3" id="KW-1185">Reference proteome</keyword>
<evidence type="ECO:0000313" key="3">
    <source>
        <dbReference type="Proteomes" id="UP001189429"/>
    </source>
</evidence>
<accession>A0ABN9UA40</accession>
<name>A0ABN9UA40_9DINO</name>
<reference evidence="2" key="1">
    <citation type="submission" date="2023-10" db="EMBL/GenBank/DDBJ databases">
        <authorList>
            <person name="Chen Y."/>
            <person name="Shah S."/>
            <person name="Dougan E. K."/>
            <person name="Thang M."/>
            <person name="Chan C."/>
        </authorList>
    </citation>
    <scope>NUCLEOTIDE SEQUENCE [LARGE SCALE GENOMIC DNA]</scope>
</reference>
<comment type="caution">
    <text evidence="2">The sequence shown here is derived from an EMBL/GenBank/DDBJ whole genome shotgun (WGS) entry which is preliminary data.</text>
</comment>
<sequence length="471" mass="51294">GPPSGAECVNVAFDNLPIEVPCSAGPSTPQRSPASRGATMLEERVAKKGVPLTKSYLAIRAWGPSTKVILGHLPRLVGRSRDQICQSLEMSTRMSGHVAQLCHSLGDLTPMADARGAVSGAGTARESLAKAKSGTGTDQEVPTDDEETTAACEALFNVNSDADFRAVDLREQETRCADVANMGTPMTEPLERECYFDEFQARGADLMEGCARAARPANHDAQFELRASPGAAKEGGWDFSIPEGSRRWKAQAIVDKPLVVVIGFPCVAWRSYSVNVKYLDCPELLEKPRARDRKLICIMKWTIDGQFKRGRFFSSEKPPTSSIWSDAQFCPPLKWGQTTIGRGCQHGKTGKTGLPILKAFRRYSNAPQLLAALSRRCPGLRPESGGRVHDSIENAKRTKASGEYTDEMACAILRAIQHRAAQMQPSRFADLPVAATEWEVLFSYIGLIDVPCAAPPKDQSKQGEVFQGARQ</sequence>
<evidence type="ECO:0000256" key="1">
    <source>
        <dbReference type="SAM" id="MobiDB-lite"/>
    </source>
</evidence>
<dbReference type="Proteomes" id="UP001189429">
    <property type="component" value="Unassembled WGS sequence"/>
</dbReference>
<gene>
    <name evidence="2" type="ORF">PCOR1329_LOCUS46219</name>
</gene>
<protein>
    <submittedName>
        <fullName evidence="2">Uncharacterized protein</fullName>
    </submittedName>
</protein>
<feature type="region of interest" description="Disordered" evidence="1">
    <location>
        <begin position="125"/>
        <end position="144"/>
    </location>
</feature>
<organism evidence="2 3">
    <name type="scientific">Prorocentrum cordatum</name>
    <dbReference type="NCBI Taxonomy" id="2364126"/>
    <lineage>
        <taxon>Eukaryota</taxon>
        <taxon>Sar</taxon>
        <taxon>Alveolata</taxon>
        <taxon>Dinophyceae</taxon>
        <taxon>Prorocentrales</taxon>
        <taxon>Prorocentraceae</taxon>
        <taxon>Prorocentrum</taxon>
    </lineage>
</organism>
<dbReference type="EMBL" id="CAUYUJ010015559">
    <property type="protein sequence ID" value="CAK0855499.1"/>
    <property type="molecule type" value="Genomic_DNA"/>
</dbReference>